<reference evidence="1" key="1">
    <citation type="submission" date="2022-10" db="EMBL/GenBank/DDBJ databases">
        <title>Mechanism of multi-heavy metal repair in Cytobacillus Firmus M7.</title>
        <authorList>
            <person name="Li X."/>
            <person name="Yu C."/>
        </authorList>
    </citation>
    <scope>NUCLEOTIDE SEQUENCE</scope>
    <source>
        <strain evidence="1">M7</strain>
    </source>
</reference>
<sequence length="125" mass="13460">MPYIDKSFYTDVYMGTPIDEGAFPRLLERACDSIDHITNFALVYLDLDSMHQVIQLNFKKAVAAQVEYLSSVGESVVHGISGPANVSVGAFSYSEGGNAHSPISPAAVSYLRATGFLNRGVTVRG</sequence>
<evidence type="ECO:0000313" key="1">
    <source>
        <dbReference type="EMBL" id="UYG96643.1"/>
    </source>
</evidence>
<gene>
    <name evidence="1" type="ORF">OD459_06325</name>
</gene>
<name>A0AA46PKF5_CYTFI</name>
<dbReference type="EMBL" id="CP107027">
    <property type="protein sequence ID" value="UYG96643.1"/>
    <property type="molecule type" value="Genomic_DNA"/>
</dbReference>
<evidence type="ECO:0000313" key="2">
    <source>
        <dbReference type="Proteomes" id="UP001163104"/>
    </source>
</evidence>
<dbReference type="AlphaFoldDB" id="A0AA46PKF5"/>
<protein>
    <submittedName>
        <fullName evidence="1">Uncharacterized protein</fullName>
    </submittedName>
</protein>
<accession>A0AA46PKF5</accession>
<dbReference type="Proteomes" id="UP001163104">
    <property type="component" value="Chromosome"/>
</dbReference>
<proteinExistence type="predicted"/>
<organism evidence="1 2">
    <name type="scientific">Cytobacillus firmus</name>
    <name type="common">Bacillus firmus</name>
    <dbReference type="NCBI Taxonomy" id="1399"/>
    <lineage>
        <taxon>Bacteria</taxon>
        <taxon>Bacillati</taxon>
        <taxon>Bacillota</taxon>
        <taxon>Bacilli</taxon>
        <taxon>Bacillales</taxon>
        <taxon>Bacillaceae</taxon>
        <taxon>Cytobacillus</taxon>
    </lineage>
</organism>
<dbReference type="RefSeq" id="WP_053071305.1">
    <property type="nucleotide sequence ID" value="NZ_CP107027.1"/>
</dbReference>